<dbReference type="PANTHER" id="PTHR10000">
    <property type="entry name" value="PHOSPHOSERINE PHOSPHATASE"/>
    <property type="match status" value="1"/>
</dbReference>
<evidence type="ECO:0000313" key="4">
    <source>
        <dbReference type="Proteomes" id="UP000254924"/>
    </source>
</evidence>
<dbReference type="Gene3D" id="1.10.3420.10">
    <property type="entry name" value="putative ntp pyrophosphohydrolase like domain"/>
    <property type="match status" value="1"/>
</dbReference>
<proteinExistence type="predicted"/>
<dbReference type="InterPro" id="IPR036412">
    <property type="entry name" value="HAD-like_sf"/>
</dbReference>
<dbReference type="SFLD" id="SFLDG01144">
    <property type="entry name" value="C2.B.4:_PGP_Like"/>
    <property type="match status" value="1"/>
</dbReference>
<evidence type="ECO:0000313" key="2">
    <source>
        <dbReference type="EMBL" id="SUN57819.1"/>
    </source>
</evidence>
<dbReference type="InterPro" id="IPR021130">
    <property type="entry name" value="PRib-ATP_PPHydrolase-like"/>
</dbReference>
<dbReference type="GO" id="GO:0000287">
    <property type="term" value="F:magnesium ion binding"/>
    <property type="evidence" value="ECO:0007669"/>
    <property type="project" value="TreeGrafter"/>
</dbReference>
<dbReference type="SFLD" id="SFLDS00003">
    <property type="entry name" value="Haloacid_Dehalogenase"/>
    <property type="match status" value="1"/>
</dbReference>
<dbReference type="OrthoDB" id="9810101at2"/>
<keyword evidence="3" id="KW-0378">Hydrolase</keyword>
<evidence type="ECO:0000256" key="1">
    <source>
        <dbReference type="SAM" id="MobiDB-lite"/>
    </source>
</evidence>
<dbReference type="SFLD" id="SFLDG01140">
    <property type="entry name" value="C2.B:_Phosphomannomutase_and_P"/>
    <property type="match status" value="1"/>
</dbReference>
<dbReference type="Gene3D" id="3.40.50.1000">
    <property type="entry name" value="HAD superfamily/HAD-like"/>
    <property type="match status" value="1"/>
</dbReference>
<dbReference type="InterPro" id="IPR023214">
    <property type="entry name" value="HAD_sf"/>
</dbReference>
<dbReference type="PIRSF" id="PIRSF037492">
    <property type="entry name" value="UCP037492_HAD"/>
    <property type="match status" value="1"/>
</dbReference>
<organism evidence="3 4">
    <name type="scientific">Streptococcus hyointestinalis</name>
    <dbReference type="NCBI Taxonomy" id="1337"/>
    <lineage>
        <taxon>Bacteria</taxon>
        <taxon>Bacillati</taxon>
        <taxon>Bacillota</taxon>
        <taxon>Bacilli</taxon>
        <taxon>Lactobacillales</taxon>
        <taxon>Streptococcaceae</taxon>
        <taxon>Streptococcus</taxon>
    </lineage>
</organism>
<gene>
    <name evidence="2" type="ORF">NCTC12224_00002</name>
    <name evidence="3" type="ORF">NCTC12224_02432</name>
</gene>
<dbReference type="InterPro" id="IPR017223">
    <property type="entry name" value="HAD_SPs0319-typ"/>
</dbReference>
<dbReference type="PANTHER" id="PTHR10000:SF25">
    <property type="entry name" value="PHOSPHATASE YKRA-RELATED"/>
    <property type="match status" value="1"/>
</dbReference>
<dbReference type="SUPFAM" id="SSF56784">
    <property type="entry name" value="HAD-like"/>
    <property type="match status" value="1"/>
</dbReference>
<feature type="compositionally biased region" description="Basic and acidic residues" evidence="1">
    <location>
        <begin position="441"/>
        <end position="453"/>
    </location>
</feature>
<dbReference type="NCBIfam" id="TIGR01484">
    <property type="entry name" value="HAD-SF-IIB"/>
    <property type="match status" value="1"/>
</dbReference>
<dbReference type="Pfam" id="PF08282">
    <property type="entry name" value="Hydrolase_3"/>
    <property type="match status" value="1"/>
</dbReference>
<dbReference type="Pfam" id="PF01503">
    <property type="entry name" value="PRA-PH"/>
    <property type="match status" value="1"/>
</dbReference>
<keyword evidence="4" id="KW-1185">Reference proteome</keyword>
<dbReference type="AlphaFoldDB" id="A0A380KE89"/>
<feature type="region of interest" description="Disordered" evidence="1">
    <location>
        <begin position="441"/>
        <end position="466"/>
    </location>
</feature>
<dbReference type="Gene3D" id="3.30.1240.10">
    <property type="match status" value="1"/>
</dbReference>
<accession>A0A380KE89</accession>
<protein>
    <submittedName>
        <fullName evidence="3">Haloacid dehalogenase-like hydrolase</fullName>
    </submittedName>
</protein>
<sequence length="466" mass="51770">MAIKAVFFDIDGTLLNDRKNVQKSTRRAITSLKEQGIVVGVATGRGPSFVQPYLENLGLDIAITYNGQYIYTRDKVVATEQLPRALVYRVIRYASEKRRDISLGTASGLIGSGIIGLGTSRFGQWVSSLVPRRMTGTVGRSFKHLIRRLKPQNTKALFTLLREPIYQIVMVATEEDTEKIKVKFPSLQVTRSSPYSADLICQGQSKIKGIETAGSYFGFDLSEVMAFGDSENDLEMLSGVGLGVAMGNADDKIKASADYTTATNNSDGIAKALSHYGLIHLDNEARFDSRDSNFNKVKDFHELMDGETNETPRLYASKEAGHRADFKVEEIVEFLYAASQGDKKTFTQSVLDLHAAVDKAASKVQAKEHPETPLVGEVDALVDLLYLTYGSFVLMGVDPKPFFDTVHEANMGKIFPDGKAHFDPVTHKVLKPDDWEERFAPEPKIKRELDRQLQKALNRSQNRSSK</sequence>
<dbReference type="PROSITE" id="PS01229">
    <property type="entry name" value="COF_2"/>
    <property type="match status" value="1"/>
</dbReference>
<dbReference type="GO" id="GO:0005829">
    <property type="term" value="C:cytosol"/>
    <property type="evidence" value="ECO:0007669"/>
    <property type="project" value="TreeGrafter"/>
</dbReference>
<evidence type="ECO:0000313" key="3">
    <source>
        <dbReference type="EMBL" id="SUN63412.1"/>
    </source>
</evidence>
<dbReference type="GO" id="GO:0016791">
    <property type="term" value="F:phosphatase activity"/>
    <property type="evidence" value="ECO:0007669"/>
    <property type="project" value="TreeGrafter"/>
</dbReference>
<feature type="compositionally biased region" description="Polar residues" evidence="1">
    <location>
        <begin position="455"/>
        <end position="466"/>
    </location>
</feature>
<dbReference type="PROSITE" id="PS01228">
    <property type="entry name" value="COF_1"/>
    <property type="match status" value="1"/>
</dbReference>
<dbReference type="InterPro" id="IPR023292">
    <property type="entry name" value="NTP_PyroPHydrolase-like_dom_sf"/>
</dbReference>
<dbReference type="Proteomes" id="UP000254924">
    <property type="component" value="Unassembled WGS sequence"/>
</dbReference>
<dbReference type="InterPro" id="IPR006379">
    <property type="entry name" value="HAD-SF_hydro_IIB"/>
</dbReference>
<dbReference type="EMBL" id="UHFN01000007">
    <property type="protein sequence ID" value="SUN63412.1"/>
    <property type="molecule type" value="Genomic_DNA"/>
</dbReference>
<reference evidence="3 4" key="1">
    <citation type="submission" date="2018-06" db="EMBL/GenBank/DDBJ databases">
        <authorList>
            <consortium name="Pathogen Informatics"/>
            <person name="Doyle S."/>
        </authorList>
    </citation>
    <scope>NUCLEOTIDE SEQUENCE [LARGE SCALE GENOMIC DNA]</scope>
    <source>
        <strain evidence="3 4">NCTC12224</strain>
    </source>
</reference>
<dbReference type="EMBL" id="UHFN01000001">
    <property type="protein sequence ID" value="SUN57819.1"/>
    <property type="molecule type" value="Genomic_DNA"/>
</dbReference>
<name>A0A380KE89_9STRE</name>